<dbReference type="Pfam" id="PF01402">
    <property type="entry name" value="RHH_1"/>
    <property type="match status" value="1"/>
</dbReference>
<dbReference type="Gene3D" id="1.10.1220.10">
    <property type="entry name" value="Met repressor-like"/>
    <property type="match status" value="1"/>
</dbReference>
<dbReference type="InterPro" id="IPR013321">
    <property type="entry name" value="Arc_rbn_hlx_hlx"/>
</dbReference>
<protein>
    <submittedName>
        <fullName evidence="2">Ribbon-helix-helix protein, copG family</fullName>
    </submittedName>
</protein>
<gene>
    <name evidence="2" type="primary">yiiE_1</name>
    <name evidence="2" type="ORF">SAMEA3710514_03499</name>
</gene>
<reference evidence="2 3" key="1">
    <citation type="submission" date="2018-06" db="EMBL/GenBank/DDBJ databases">
        <authorList>
            <consortium name="Pathogen Informatics"/>
            <person name="Doyle S."/>
        </authorList>
    </citation>
    <scope>NUCLEOTIDE SEQUENCE [LARGE SCALE GENOMIC DNA]</scope>
    <source>
        <strain evidence="2 3">4028STDY6275000</strain>
    </source>
</reference>
<evidence type="ECO:0000313" key="3">
    <source>
        <dbReference type="Proteomes" id="UP000260191"/>
    </source>
</evidence>
<dbReference type="GO" id="GO:0043565">
    <property type="term" value="F:sequence-specific DNA binding"/>
    <property type="evidence" value="ECO:0007669"/>
    <property type="project" value="UniProtKB-ARBA"/>
</dbReference>
<dbReference type="AlphaFoldDB" id="A0A2Y4XAB2"/>
<dbReference type="InterPro" id="IPR002145">
    <property type="entry name" value="CopG"/>
</dbReference>
<accession>A0A2Y4XAB2</accession>
<evidence type="ECO:0000259" key="1">
    <source>
        <dbReference type="Pfam" id="PF01402"/>
    </source>
</evidence>
<feature type="domain" description="Ribbon-helix-helix protein CopG" evidence="1">
    <location>
        <begin position="54"/>
        <end position="92"/>
    </location>
</feature>
<sequence length="120" mass="14238">MKQLQRSYYFWKTPRKNKMTCKNPHFFKCFFGVIFAHTLMSNICKVVVMAMNTVFLHLSEEAIKRLNKLRGWRKVSRSAILREAVEQYLERQQFPVRKAKGGRQKGEVVGVDDQCKEHKE</sequence>
<proteinExistence type="predicted"/>
<name>A0A2Y4XAB2_SHIFL</name>
<dbReference type="CDD" id="cd21631">
    <property type="entry name" value="RHH_CopG_NikR-like"/>
    <property type="match status" value="1"/>
</dbReference>
<organism evidence="2 3">
    <name type="scientific">Shigella flexneri</name>
    <dbReference type="NCBI Taxonomy" id="623"/>
    <lineage>
        <taxon>Bacteria</taxon>
        <taxon>Pseudomonadati</taxon>
        <taxon>Pseudomonadota</taxon>
        <taxon>Gammaproteobacteria</taxon>
        <taxon>Enterobacterales</taxon>
        <taxon>Enterobacteriaceae</taxon>
        <taxon>Shigella</taxon>
    </lineage>
</organism>
<dbReference type="Proteomes" id="UP000260191">
    <property type="component" value="Unassembled WGS sequence"/>
</dbReference>
<dbReference type="GO" id="GO:0006355">
    <property type="term" value="P:regulation of DNA-templated transcription"/>
    <property type="evidence" value="ECO:0007669"/>
    <property type="project" value="InterPro"/>
</dbReference>
<evidence type="ECO:0000313" key="2">
    <source>
        <dbReference type="EMBL" id="SVH89735.1"/>
    </source>
</evidence>
<dbReference type="EMBL" id="UIPR01000064">
    <property type="protein sequence ID" value="SVH89735.1"/>
    <property type="molecule type" value="Genomic_DNA"/>
</dbReference>